<dbReference type="SUPFAM" id="SSF81342">
    <property type="entry name" value="Transmembrane di-heme cytochromes"/>
    <property type="match status" value="1"/>
</dbReference>
<feature type="transmembrane region" description="Helical" evidence="13">
    <location>
        <begin position="157"/>
        <end position="178"/>
    </location>
</feature>
<keyword evidence="3" id="KW-0813">Transport</keyword>
<keyword evidence="6 13" id="KW-0812">Transmembrane</keyword>
<keyword evidence="5" id="KW-0349">Heme</keyword>
<keyword evidence="9 13" id="KW-1133">Transmembrane helix</keyword>
<dbReference type="InterPro" id="IPR016174">
    <property type="entry name" value="Di-haem_cyt_TM"/>
</dbReference>
<evidence type="ECO:0000256" key="2">
    <source>
        <dbReference type="ARBA" id="ARBA00004651"/>
    </source>
</evidence>
<dbReference type="Proteomes" id="UP000032352">
    <property type="component" value="Chromosome pTvir"/>
</dbReference>
<evidence type="ECO:0000256" key="1">
    <source>
        <dbReference type="ARBA" id="ARBA00001970"/>
    </source>
</evidence>
<gene>
    <name evidence="15" type="ORF">SG34_030755</name>
</gene>
<comment type="similarity">
    <text evidence="12">Belongs to the cytochrome b561 family.</text>
</comment>
<feature type="transmembrane region" description="Helical" evidence="13">
    <location>
        <begin position="94"/>
        <end position="116"/>
    </location>
</feature>
<feature type="domain" description="Cytochrome b561 bacterial/Ni-hydrogenase" evidence="14">
    <location>
        <begin position="17"/>
        <end position="187"/>
    </location>
</feature>
<accession>A0AAF0CFD2</accession>
<comment type="cofactor">
    <cofactor evidence="1">
        <name>heme b</name>
        <dbReference type="ChEBI" id="CHEBI:60344"/>
    </cofactor>
</comment>
<dbReference type="InterPro" id="IPR052168">
    <property type="entry name" value="Cytochrome_b561_oxidase"/>
</dbReference>
<comment type="subcellular location">
    <subcellularLocation>
        <location evidence="2">Cell membrane</location>
        <topology evidence="2">Multi-pass membrane protein</topology>
    </subcellularLocation>
</comment>
<protein>
    <submittedName>
        <fullName evidence="15">Cytochrome b/b6 domain-containing protein</fullName>
    </submittedName>
</protein>
<keyword evidence="16" id="KW-1185">Reference proteome</keyword>
<evidence type="ECO:0000256" key="9">
    <source>
        <dbReference type="ARBA" id="ARBA00022989"/>
    </source>
</evidence>
<dbReference type="GO" id="GO:0009055">
    <property type="term" value="F:electron transfer activity"/>
    <property type="evidence" value="ECO:0007669"/>
    <property type="project" value="InterPro"/>
</dbReference>
<evidence type="ECO:0000256" key="8">
    <source>
        <dbReference type="ARBA" id="ARBA00022982"/>
    </source>
</evidence>
<feature type="transmembrane region" description="Helical" evidence="13">
    <location>
        <begin position="52"/>
        <end position="73"/>
    </location>
</feature>
<dbReference type="AlphaFoldDB" id="A0AAF0CFD2"/>
<evidence type="ECO:0000256" key="12">
    <source>
        <dbReference type="ARBA" id="ARBA00037975"/>
    </source>
</evidence>
<name>A0AAF0CFD2_9GAMM</name>
<dbReference type="GO" id="GO:0046872">
    <property type="term" value="F:metal ion binding"/>
    <property type="evidence" value="ECO:0007669"/>
    <property type="project" value="UniProtKB-KW"/>
</dbReference>
<keyword evidence="7" id="KW-0479">Metal-binding</keyword>
<dbReference type="GO" id="GO:0005886">
    <property type="term" value="C:plasma membrane"/>
    <property type="evidence" value="ECO:0007669"/>
    <property type="project" value="UniProtKB-SubCell"/>
</dbReference>
<dbReference type="RefSeq" id="WP_084724106.1">
    <property type="nucleotide sequence ID" value="NZ_CP059734.1"/>
</dbReference>
<evidence type="ECO:0000256" key="6">
    <source>
        <dbReference type="ARBA" id="ARBA00022692"/>
    </source>
</evidence>
<evidence type="ECO:0000256" key="3">
    <source>
        <dbReference type="ARBA" id="ARBA00022448"/>
    </source>
</evidence>
<keyword evidence="4" id="KW-1003">Cell membrane</keyword>
<dbReference type="KEGG" id="tvd:SG34_030755"/>
<dbReference type="PANTHER" id="PTHR30529">
    <property type="entry name" value="CYTOCHROME B561"/>
    <property type="match status" value="1"/>
</dbReference>
<evidence type="ECO:0000313" key="15">
    <source>
        <dbReference type="EMBL" id="WDE09149.1"/>
    </source>
</evidence>
<evidence type="ECO:0000256" key="4">
    <source>
        <dbReference type="ARBA" id="ARBA00022475"/>
    </source>
</evidence>
<reference evidence="15 16" key="1">
    <citation type="journal article" date="2015" name="Genome Announc.">
        <title>Draft Genome Sequences of Marine Isolates of Thalassomonas viridans and Thalassomonas actiniarum.</title>
        <authorList>
            <person name="Olonade I."/>
            <person name="van Zyl L.J."/>
            <person name="Trindade M."/>
        </authorList>
    </citation>
    <scope>NUCLEOTIDE SEQUENCE [LARGE SCALE GENOMIC DNA]</scope>
    <source>
        <strain evidence="15 16">XOM25</strain>
    </source>
</reference>
<reference evidence="15 16" key="2">
    <citation type="journal article" date="2022" name="Mar. Drugs">
        <title>Bioassay-Guided Fractionation Leads to the Detection of Cholic Acid Generated by the Rare Thalassomonas sp.</title>
        <authorList>
            <person name="Pheiffer F."/>
            <person name="Schneider Y.K."/>
            <person name="Hansen E.H."/>
            <person name="Andersen J.H."/>
            <person name="Isaksson J."/>
            <person name="Busche T."/>
            <person name="R C."/>
            <person name="Kalinowski J."/>
            <person name="Zyl L.V."/>
            <person name="Trindade M."/>
        </authorList>
    </citation>
    <scope>NUCLEOTIDE SEQUENCE [LARGE SCALE GENOMIC DNA]</scope>
    <source>
        <strain evidence="15 16">XOM25</strain>
    </source>
</reference>
<keyword evidence="10" id="KW-0408">Iron</keyword>
<evidence type="ECO:0000313" key="16">
    <source>
        <dbReference type="Proteomes" id="UP000032352"/>
    </source>
</evidence>
<keyword evidence="11 13" id="KW-0472">Membrane</keyword>
<dbReference type="PANTHER" id="PTHR30529:SF1">
    <property type="entry name" value="CYTOCHROME B561 HOMOLOG 2"/>
    <property type="match status" value="1"/>
</dbReference>
<dbReference type="GO" id="GO:0022904">
    <property type="term" value="P:respiratory electron transport chain"/>
    <property type="evidence" value="ECO:0007669"/>
    <property type="project" value="InterPro"/>
</dbReference>
<proteinExistence type="inferred from homology"/>
<evidence type="ECO:0000256" key="13">
    <source>
        <dbReference type="SAM" id="Phobius"/>
    </source>
</evidence>
<organism evidence="15 16">
    <name type="scientific">Thalassomonas viridans</name>
    <dbReference type="NCBI Taxonomy" id="137584"/>
    <lineage>
        <taxon>Bacteria</taxon>
        <taxon>Pseudomonadati</taxon>
        <taxon>Pseudomonadota</taxon>
        <taxon>Gammaproteobacteria</taxon>
        <taxon>Alteromonadales</taxon>
        <taxon>Colwelliaceae</taxon>
        <taxon>Thalassomonas</taxon>
    </lineage>
</organism>
<evidence type="ECO:0000256" key="10">
    <source>
        <dbReference type="ARBA" id="ARBA00023004"/>
    </source>
</evidence>
<evidence type="ECO:0000256" key="7">
    <source>
        <dbReference type="ARBA" id="ARBA00022723"/>
    </source>
</evidence>
<dbReference type="GO" id="GO:0020037">
    <property type="term" value="F:heme binding"/>
    <property type="evidence" value="ECO:0007669"/>
    <property type="project" value="TreeGrafter"/>
</dbReference>
<dbReference type="InterPro" id="IPR011577">
    <property type="entry name" value="Cyt_b561_bac/Ni-Hgenase"/>
</dbReference>
<evidence type="ECO:0000256" key="5">
    <source>
        <dbReference type="ARBA" id="ARBA00022617"/>
    </source>
</evidence>
<sequence>MMTALNQKTIQEKIKSYDLEYKLLHWSMGILILIMLLAIQGFASIASQDDHITMLIGHSSIGTIISLLLLLRLTKRFIRRSPRPQQPVARWQQFAAKTVQLSLYFCMIFIPVTGYLTANAHQLPVKIFGAFNIGGSPQQGYDQASFELLRQLHETGINVLMLLLLMHIGAAVYHKFIVKDSVLASMTKAKAASD</sequence>
<evidence type="ECO:0000256" key="11">
    <source>
        <dbReference type="ARBA" id="ARBA00023136"/>
    </source>
</evidence>
<evidence type="ECO:0000259" key="14">
    <source>
        <dbReference type="Pfam" id="PF01292"/>
    </source>
</evidence>
<dbReference type="Gene3D" id="1.20.950.20">
    <property type="entry name" value="Transmembrane di-heme cytochromes, Chain C"/>
    <property type="match status" value="1"/>
</dbReference>
<dbReference type="Pfam" id="PF01292">
    <property type="entry name" value="Ni_hydr_CYTB"/>
    <property type="match status" value="1"/>
</dbReference>
<dbReference type="EMBL" id="CP059734">
    <property type="protein sequence ID" value="WDE09149.1"/>
    <property type="molecule type" value="Genomic_DNA"/>
</dbReference>
<feature type="transmembrane region" description="Helical" evidence="13">
    <location>
        <begin position="23"/>
        <end position="46"/>
    </location>
</feature>
<keyword evidence="8" id="KW-0249">Electron transport</keyword>